<dbReference type="AlphaFoldDB" id="A0A0F7EFP4"/>
<evidence type="ECO:0008006" key="2">
    <source>
        <dbReference type="Google" id="ProtNLM"/>
    </source>
</evidence>
<evidence type="ECO:0000313" key="1">
    <source>
        <dbReference type="EMBL" id="AKF92729.1"/>
    </source>
</evidence>
<dbReference type="InterPro" id="IPR021808">
    <property type="entry name" value="DUF3383"/>
</dbReference>
<sequence length="333" mass="36859">MALEDVKVIIDLQKPSGRLGFGVPLILGQKRGGHAYKKYYGLDEVQTDFPDTTLEYKMAKAIFLQGDKAPAFITIAAKGTKEEETYTSLLESLSGKGWYFVLLTAGSEADYMAINEYLQLLDYGMCVARVTTKEEAAALQAKKLERTMVWYHPNAAQFIDAAVIGAIGSAQVGSVTWKFKELKGIDPVELTSGDLQTIHDAGANTYVMKAGEPRTSEGKLVYGEYIDTIHGKDFVKYTMEKELQHLLNNTPKIPYTNAGISLIEGRVTKVLTTAHRQGIIADENGIPLYSMDFKKRNEVSEQDRAERTYQGGSFAFELAGAIHETTVKGIIRY</sequence>
<dbReference type="RefSeq" id="WP_031411375.1">
    <property type="nucleotide sequence ID" value="NZ_CP011074.1"/>
</dbReference>
<protein>
    <recommendedName>
        <fullName evidence="2">DUF3383 family protein</fullName>
    </recommendedName>
</protein>
<organism evidence="1">
    <name type="scientific">Brevibacillus laterosporus</name>
    <name type="common">Bacillus laterosporus</name>
    <dbReference type="NCBI Taxonomy" id="1465"/>
    <lineage>
        <taxon>Bacteria</taxon>
        <taxon>Bacillati</taxon>
        <taxon>Bacillota</taxon>
        <taxon>Bacilli</taxon>
        <taxon>Bacillales</taxon>
        <taxon>Paenibacillaceae</taxon>
        <taxon>Brevibacillus</taxon>
    </lineage>
</organism>
<dbReference type="EMBL" id="CP011074">
    <property type="protein sequence ID" value="AKF92729.1"/>
    <property type="molecule type" value="Genomic_DNA"/>
</dbReference>
<proteinExistence type="predicted"/>
<reference evidence="1" key="1">
    <citation type="submission" date="2015-03" db="EMBL/GenBank/DDBJ databases">
        <title>MIGS Cultured Bacterial/Archaeal sample from Brevibacillus laterosporus.</title>
        <authorList>
            <person name="Zeng D."/>
            <person name="Zhu L."/>
            <person name="Dong G."/>
            <person name="Ye W."/>
            <person name="Ren D."/>
            <person name="Wu L."/>
            <person name="Xu J."/>
            <person name="Li G."/>
            <person name="Guo L."/>
        </authorList>
    </citation>
    <scope>NUCLEOTIDE SEQUENCE</scope>
    <source>
        <strain evidence="1">B9</strain>
    </source>
</reference>
<dbReference type="Pfam" id="PF11863">
    <property type="entry name" value="DUF3383"/>
    <property type="match status" value="1"/>
</dbReference>
<name>A0A0F7EFP4_BRELA</name>
<gene>
    <name evidence="1" type="ORF">EX87_02855</name>
</gene>
<accession>A0A0F7EFP4</accession>